<dbReference type="AlphaFoldDB" id="A0A1Y4W1H0"/>
<evidence type="ECO:0000313" key="4">
    <source>
        <dbReference type="Proteomes" id="UP000196293"/>
    </source>
</evidence>
<keyword evidence="4" id="KW-1185">Reference proteome</keyword>
<gene>
    <name evidence="2" type="ORF">B5E44_06905</name>
    <name evidence="1" type="ORF">B5E59_00780</name>
</gene>
<dbReference type="EMBL" id="NFLS01000001">
    <property type="protein sequence ID" value="OUQ58282.1"/>
    <property type="molecule type" value="Genomic_DNA"/>
</dbReference>
<protein>
    <recommendedName>
        <fullName evidence="5">DUF2313 domain-containing protein</fullName>
    </recommendedName>
</protein>
<dbReference type="RefSeq" id="WP_087175718.1">
    <property type="nucleotide sequence ID" value="NZ_NFLS01000001.1"/>
</dbReference>
<reference evidence="2" key="2">
    <citation type="journal article" date="2018" name="BMC Genomics">
        <title>Whole genome sequencing and function prediction of 133 gut anaerobes isolated from chicken caecum in pure cultures.</title>
        <authorList>
            <person name="Medvecky M."/>
            <person name="Cejkova D."/>
            <person name="Polansky O."/>
            <person name="Karasova D."/>
            <person name="Kubasova T."/>
            <person name="Cizek A."/>
            <person name="Rychlik I."/>
        </authorList>
    </citation>
    <scope>NUCLEOTIDE SEQUENCE</scope>
    <source>
        <strain evidence="2">An101</strain>
        <strain evidence="1">An115</strain>
    </source>
</reference>
<proteinExistence type="predicted"/>
<dbReference type="Pfam" id="PF10076">
    <property type="entry name" value="Phage_Mu_Gp48"/>
    <property type="match status" value="1"/>
</dbReference>
<evidence type="ECO:0000313" key="3">
    <source>
        <dbReference type="Proteomes" id="UP000195859"/>
    </source>
</evidence>
<accession>A0A1Y4W1H0</accession>
<dbReference type="EMBL" id="NFLZ01000017">
    <property type="protein sequence ID" value="OUQ75488.1"/>
    <property type="molecule type" value="Genomic_DNA"/>
</dbReference>
<name>A0A1Y4W1H0_9LACO</name>
<evidence type="ECO:0000313" key="1">
    <source>
        <dbReference type="EMBL" id="OUQ58282.1"/>
    </source>
</evidence>
<dbReference type="InterPro" id="IPR018755">
    <property type="entry name" value="Phage_Mu_Gp48"/>
</dbReference>
<dbReference type="Proteomes" id="UP000195859">
    <property type="component" value="Unassembled WGS sequence"/>
</dbReference>
<evidence type="ECO:0008006" key="5">
    <source>
        <dbReference type="Google" id="ProtNLM"/>
    </source>
</evidence>
<sequence length="224" mass="25753">MDKDLILRYMPDYYNGVYEMEELLKAQGVALSKFDDARERALLNQYIVKADEKGIAVFENQYHITPEPGDTLKVRRQRLLMRVLPPQPITIRYLEGLFKSLKIPANVSVDYGRRKLNVISYSGELSKEQQKLITLTLNCYLPANMIYIYQTWYKCEPARAWVGSATTCKVTTVAHAEILTEEQQRVKFYEFGIWQKTSDATTAYVGSATTSKVTASVEAERREL</sequence>
<evidence type="ECO:0000313" key="2">
    <source>
        <dbReference type="EMBL" id="OUQ75488.1"/>
    </source>
</evidence>
<comment type="caution">
    <text evidence="2">The sequence shown here is derived from an EMBL/GenBank/DDBJ whole genome shotgun (WGS) entry which is preliminary data.</text>
</comment>
<reference evidence="3 4" key="1">
    <citation type="submission" date="2017-04" db="EMBL/GenBank/DDBJ databases">
        <title>Function of individual gut microbiota members based on whole genome sequencing of pure cultures obtained from chicken caecum.</title>
        <authorList>
            <person name="Medvecky M."/>
            <person name="Cejkova D."/>
            <person name="Polansky O."/>
            <person name="Karasova D."/>
            <person name="Kubasova T."/>
            <person name="Cizek A."/>
            <person name="Rychlik I."/>
        </authorList>
    </citation>
    <scope>NUCLEOTIDE SEQUENCE [LARGE SCALE GENOMIC DNA]</scope>
    <source>
        <strain evidence="3">An101</strain>
        <strain evidence="4">An115</strain>
    </source>
</reference>
<dbReference type="Proteomes" id="UP000196293">
    <property type="component" value="Unassembled WGS sequence"/>
</dbReference>
<organism evidence="2 3">
    <name type="scientific">Lactobacillus gallinarum</name>
    <dbReference type="NCBI Taxonomy" id="52242"/>
    <lineage>
        <taxon>Bacteria</taxon>
        <taxon>Bacillati</taxon>
        <taxon>Bacillota</taxon>
        <taxon>Bacilli</taxon>
        <taxon>Lactobacillales</taxon>
        <taxon>Lactobacillaceae</taxon>
        <taxon>Lactobacillus</taxon>
    </lineage>
</organism>